<comment type="caution">
    <text evidence="14">The sequence shown here is derived from an EMBL/GenBank/DDBJ whole genome shotgun (WGS) entry which is preliminary data.</text>
</comment>
<organism evidence="14 15">
    <name type="scientific">Acidianus hospitalis</name>
    <dbReference type="NCBI Taxonomy" id="563177"/>
    <lineage>
        <taxon>Archaea</taxon>
        <taxon>Thermoproteota</taxon>
        <taxon>Thermoprotei</taxon>
        <taxon>Sulfolobales</taxon>
        <taxon>Sulfolobaceae</taxon>
        <taxon>Acidianus</taxon>
    </lineage>
</organism>
<keyword evidence="8" id="KW-0460">Magnesium</keyword>
<evidence type="ECO:0000256" key="12">
    <source>
        <dbReference type="ARBA" id="ARBA00048696"/>
    </source>
</evidence>
<dbReference type="GO" id="GO:0070733">
    <property type="term" value="F:AMPylase activity"/>
    <property type="evidence" value="ECO:0007669"/>
    <property type="project" value="UniProtKB-EC"/>
</dbReference>
<dbReference type="RefSeq" id="WP_013775478.1">
    <property type="nucleotide sequence ID" value="NC_015518.1"/>
</dbReference>
<evidence type="ECO:0000256" key="3">
    <source>
        <dbReference type="ARBA" id="ARBA00022679"/>
    </source>
</evidence>
<name>A0A2T9X279_9CREN</name>
<accession>A0A2T9X279</accession>
<protein>
    <recommendedName>
        <fullName evidence="9">protein adenylyltransferase</fullName>
        <ecNumber evidence="9">2.7.7.108</ecNumber>
    </recommendedName>
</protein>
<dbReference type="InterPro" id="IPR043519">
    <property type="entry name" value="NT_sf"/>
</dbReference>
<dbReference type="EMBL" id="QEFD01000232">
    <property type="protein sequence ID" value="PVU74162.1"/>
    <property type="molecule type" value="Genomic_DNA"/>
</dbReference>
<evidence type="ECO:0000313" key="14">
    <source>
        <dbReference type="EMBL" id="PVU74162.1"/>
    </source>
</evidence>
<evidence type="ECO:0000313" key="15">
    <source>
        <dbReference type="Proteomes" id="UP000245638"/>
    </source>
</evidence>
<evidence type="ECO:0000256" key="5">
    <source>
        <dbReference type="ARBA" id="ARBA00022723"/>
    </source>
</evidence>
<comment type="catalytic activity">
    <reaction evidence="12">
        <text>L-tyrosyl-[protein] + ATP = O-(5'-adenylyl)-L-tyrosyl-[protein] + diphosphate</text>
        <dbReference type="Rhea" id="RHEA:54288"/>
        <dbReference type="Rhea" id="RHEA-COMP:10136"/>
        <dbReference type="Rhea" id="RHEA-COMP:13846"/>
        <dbReference type="ChEBI" id="CHEBI:30616"/>
        <dbReference type="ChEBI" id="CHEBI:33019"/>
        <dbReference type="ChEBI" id="CHEBI:46858"/>
        <dbReference type="ChEBI" id="CHEBI:83624"/>
        <dbReference type="EC" id="2.7.7.108"/>
    </reaction>
</comment>
<keyword evidence="4" id="KW-0548">Nucleotidyltransferase</keyword>
<dbReference type="GO" id="GO:0046872">
    <property type="term" value="F:metal ion binding"/>
    <property type="evidence" value="ECO:0007669"/>
    <property type="project" value="UniProtKB-KW"/>
</dbReference>
<evidence type="ECO:0000259" key="13">
    <source>
        <dbReference type="Pfam" id="PF01909"/>
    </source>
</evidence>
<comment type="cofactor">
    <cofactor evidence="1">
        <name>Mg(2+)</name>
        <dbReference type="ChEBI" id="CHEBI:18420"/>
    </cofactor>
</comment>
<dbReference type="GO" id="GO:0005524">
    <property type="term" value="F:ATP binding"/>
    <property type="evidence" value="ECO:0007669"/>
    <property type="project" value="UniProtKB-KW"/>
</dbReference>
<evidence type="ECO:0000256" key="10">
    <source>
        <dbReference type="ARBA" id="ARBA00038276"/>
    </source>
</evidence>
<evidence type="ECO:0000256" key="1">
    <source>
        <dbReference type="ARBA" id="ARBA00001946"/>
    </source>
</evidence>
<evidence type="ECO:0000256" key="11">
    <source>
        <dbReference type="ARBA" id="ARBA00047518"/>
    </source>
</evidence>
<dbReference type="OMA" id="MATPWHL"/>
<dbReference type="EC" id="2.7.7.108" evidence="9"/>
<comment type="catalytic activity">
    <reaction evidence="11">
        <text>O-(5'-adenylyl)-L-tyrosyl-[protein] + ATP = O-[5'-(adenylyl-(5'-&gt;3')-adenylyl)]-L-tyrosyl-[protein] + diphosphate</text>
        <dbReference type="Rhea" id="RHEA:66528"/>
        <dbReference type="Rhea" id="RHEA-COMP:13846"/>
        <dbReference type="Rhea" id="RHEA-COMP:17046"/>
        <dbReference type="ChEBI" id="CHEBI:30616"/>
        <dbReference type="ChEBI" id="CHEBI:33019"/>
        <dbReference type="ChEBI" id="CHEBI:83624"/>
        <dbReference type="ChEBI" id="CHEBI:167160"/>
    </reaction>
</comment>
<dbReference type="InterPro" id="IPR009185">
    <property type="entry name" value="Nucleotidl_trans"/>
</dbReference>
<dbReference type="Pfam" id="PF01909">
    <property type="entry name" value="NTP_transf_2"/>
    <property type="match status" value="1"/>
</dbReference>
<sequence length="220" mass="25754">MQIEYTEEQWKLFNEKRRRAKEILESLYYRGIKGYAYGSIARGDVKKTSDIDIIVFEPNILELDLLEADHKYIIQATPISTPKAYISLNPEETEVISFPLSKLKKDEEEFYYFGGLVSLEDIINGVRKPGINKELKLIIPNKNGHEEIPLKGNEDYATRLLKISITTINEREKLLMKREDKGRTGVFLKYELATNENFEEAIRELSRRNKFFRRALNDSR</sequence>
<dbReference type="Gene3D" id="3.30.460.10">
    <property type="entry name" value="Beta Polymerase, domain 2"/>
    <property type="match status" value="1"/>
</dbReference>
<proteinExistence type="inferred from homology"/>
<keyword evidence="2" id="KW-1277">Toxin-antitoxin system</keyword>
<dbReference type="SUPFAM" id="SSF81301">
    <property type="entry name" value="Nucleotidyltransferase"/>
    <property type="match status" value="1"/>
</dbReference>
<evidence type="ECO:0000256" key="6">
    <source>
        <dbReference type="ARBA" id="ARBA00022741"/>
    </source>
</evidence>
<reference evidence="14 15" key="1">
    <citation type="journal article" date="2015" name="Appl. Environ. Microbiol.">
        <title>Nanoarchaeota, Their Sulfolobales Host, and Nanoarchaeota Virus Distribution across Yellowstone National Park Hot Springs.</title>
        <authorList>
            <person name="Munson-McGee J.H."/>
            <person name="Field E.K."/>
            <person name="Bateson M."/>
            <person name="Rooney C."/>
            <person name="Stepanauskas R."/>
            <person name="Young M.J."/>
        </authorList>
    </citation>
    <scope>NUCLEOTIDE SEQUENCE [LARGE SCALE GENOMIC DNA]</scope>
    <source>
        <strain evidence="14">SCGC AC-742_N10</strain>
    </source>
</reference>
<dbReference type="InterPro" id="IPR052038">
    <property type="entry name" value="Type-VII_TA_antitoxin"/>
</dbReference>
<keyword evidence="5" id="KW-0479">Metal-binding</keyword>
<evidence type="ECO:0000256" key="2">
    <source>
        <dbReference type="ARBA" id="ARBA00022649"/>
    </source>
</evidence>
<keyword evidence="6" id="KW-0547">Nucleotide-binding</keyword>
<dbReference type="PIRSF" id="PIRSF005928">
    <property type="entry name" value="Nucleotidltrnsf"/>
    <property type="match status" value="1"/>
</dbReference>
<dbReference type="PANTHER" id="PTHR33571">
    <property type="entry name" value="SSL8005 PROTEIN"/>
    <property type="match status" value="1"/>
</dbReference>
<dbReference type="CDD" id="cd05403">
    <property type="entry name" value="NT_KNTase_like"/>
    <property type="match status" value="1"/>
</dbReference>
<dbReference type="AlphaFoldDB" id="A0A2T9X279"/>
<keyword evidence="7" id="KW-0067">ATP-binding</keyword>
<dbReference type="Proteomes" id="UP000245638">
    <property type="component" value="Unassembled WGS sequence"/>
</dbReference>
<gene>
    <name evidence="14" type="ORF">DDW13_08320</name>
</gene>
<comment type="similarity">
    <text evidence="10">Belongs to the MntA antitoxin family.</text>
</comment>
<evidence type="ECO:0000256" key="9">
    <source>
        <dbReference type="ARBA" id="ARBA00034531"/>
    </source>
</evidence>
<dbReference type="PANTHER" id="PTHR33571:SF14">
    <property type="entry name" value="PROTEIN ADENYLYLTRANSFERASE MJ0435-RELATED"/>
    <property type="match status" value="1"/>
</dbReference>
<evidence type="ECO:0000256" key="7">
    <source>
        <dbReference type="ARBA" id="ARBA00022840"/>
    </source>
</evidence>
<keyword evidence="3" id="KW-0808">Transferase</keyword>
<evidence type="ECO:0000256" key="4">
    <source>
        <dbReference type="ARBA" id="ARBA00022695"/>
    </source>
</evidence>
<feature type="domain" description="Polymerase nucleotidyl transferase" evidence="13">
    <location>
        <begin position="18"/>
        <end position="65"/>
    </location>
</feature>
<evidence type="ECO:0000256" key="8">
    <source>
        <dbReference type="ARBA" id="ARBA00022842"/>
    </source>
</evidence>
<dbReference type="InterPro" id="IPR002934">
    <property type="entry name" value="Polymerase_NTP_transf_dom"/>
</dbReference>